<dbReference type="Pfam" id="PF00005">
    <property type="entry name" value="ABC_tran"/>
    <property type="match status" value="1"/>
</dbReference>
<sequence>GKKEIRDINMEFNGHYLRGDMDKGEQSGIRTRLYGLLGPNGAGKSTLLKIIAGILRPTAGSILLDNEPVSKLGEHYRAMLGYMPQDLGIYPEFTAKRYLLYIAALKGLTEAQAKAEIDKLLEAVGLSSNAEQKLKGFSGGMLRRVGIAQTLLCNPQILLLDEPTAGLDPQERVRLRNLLSALAQHSIIILSTHIVSDVELIAEKIILLREGQIAAFDTVAGLVGKSTLEDVYLTYFQKEA</sequence>
<evidence type="ECO:0000256" key="2">
    <source>
        <dbReference type="ARBA" id="ARBA00022448"/>
    </source>
</evidence>
<dbReference type="Gene3D" id="3.40.50.300">
    <property type="entry name" value="P-loop containing nucleotide triphosphate hydrolases"/>
    <property type="match status" value="1"/>
</dbReference>
<evidence type="ECO:0000313" key="6">
    <source>
        <dbReference type="EMBL" id="EKC74744.1"/>
    </source>
</evidence>
<dbReference type="InterPro" id="IPR027417">
    <property type="entry name" value="P-loop_NTPase"/>
</dbReference>
<feature type="domain" description="ABC transporter" evidence="5">
    <location>
        <begin position="5"/>
        <end position="235"/>
    </location>
</feature>
<dbReference type="SMART" id="SM00382">
    <property type="entry name" value="AAA"/>
    <property type="match status" value="1"/>
</dbReference>
<dbReference type="SUPFAM" id="SSF52540">
    <property type="entry name" value="P-loop containing nucleoside triphosphate hydrolases"/>
    <property type="match status" value="1"/>
</dbReference>
<protein>
    <submittedName>
        <fullName evidence="6">ABC transporter ATP-binding protein</fullName>
    </submittedName>
</protein>
<accession>K1U474</accession>
<organism evidence="6">
    <name type="scientific">human gut metagenome</name>
    <dbReference type="NCBI Taxonomy" id="408170"/>
    <lineage>
        <taxon>unclassified sequences</taxon>
        <taxon>metagenomes</taxon>
        <taxon>organismal metagenomes</taxon>
    </lineage>
</organism>
<evidence type="ECO:0000259" key="5">
    <source>
        <dbReference type="PROSITE" id="PS50893"/>
    </source>
</evidence>
<dbReference type="InterPro" id="IPR017871">
    <property type="entry name" value="ABC_transporter-like_CS"/>
</dbReference>
<evidence type="ECO:0000256" key="3">
    <source>
        <dbReference type="ARBA" id="ARBA00022741"/>
    </source>
</evidence>
<comment type="caution">
    <text evidence="6">The sequence shown here is derived from an EMBL/GenBank/DDBJ whole genome shotgun (WGS) entry which is preliminary data.</text>
</comment>
<keyword evidence="4 6" id="KW-0067">ATP-binding</keyword>
<dbReference type="AlphaFoldDB" id="K1U474"/>
<keyword evidence="2" id="KW-0813">Transport</keyword>
<evidence type="ECO:0000256" key="1">
    <source>
        <dbReference type="ARBA" id="ARBA00005417"/>
    </source>
</evidence>
<feature type="non-terminal residue" evidence="6">
    <location>
        <position position="1"/>
    </location>
</feature>
<dbReference type="GO" id="GO:0016887">
    <property type="term" value="F:ATP hydrolysis activity"/>
    <property type="evidence" value="ECO:0007669"/>
    <property type="project" value="InterPro"/>
</dbReference>
<name>K1U474_9ZZZZ</name>
<dbReference type="PROSITE" id="PS00211">
    <property type="entry name" value="ABC_TRANSPORTER_1"/>
    <property type="match status" value="1"/>
</dbReference>
<proteinExistence type="inferred from homology"/>
<comment type="similarity">
    <text evidence="1">Belongs to the ABC transporter superfamily.</text>
</comment>
<gene>
    <name evidence="6" type="ORF">OBE_01696</name>
</gene>
<dbReference type="PANTHER" id="PTHR43335">
    <property type="entry name" value="ABC TRANSPORTER, ATP-BINDING PROTEIN"/>
    <property type="match status" value="1"/>
</dbReference>
<dbReference type="InterPro" id="IPR003439">
    <property type="entry name" value="ABC_transporter-like_ATP-bd"/>
</dbReference>
<dbReference type="PROSITE" id="PS50893">
    <property type="entry name" value="ABC_TRANSPORTER_2"/>
    <property type="match status" value="1"/>
</dbReference>
<dbReference type="EMBL" id="AJWZ01001135">
    <property type="protein sequence ID" value="EKC74744.1"/>
    <property type="molecule type" value="Genomic_DNA"/>
</dbReference>
<keyword evidence="3" id="KW-0547">Nucleotide-binding</keyword>
<evidence type="ECO:0000256" key="4">
    <source>
        <dbReference type="ARBA" id="ARBA00022840"/>
    </source>
</evidence>
<dbReference type="PANTHER" id="PTHR43335:SF2">
    <property type="entry name" value="ABC TRANSPORTER, ATP-BINDING PROTEIN"/>
    <property type="match status" value="1"/>
</dbReference>
<dbReference type="InterPro" id="IPR003593">
    <property type="entry name" value="AAA+_ATPase"/>
</dbReference>
<reference evidence="6" key="1">
    <citation type="journal article" date="2013" name="Environ. Microbiol.">
        <title>Microbiota from the distal guts of lean and obese adolescents exhibit partial functional redundancy besides clear differences in community structure.</title>
        <authorList>
            <person name="Ferrer M."/>
            <person name="Ruiz A."/>
            <person name="Lanza F."/>
            <person name="Haange S.B."/>
            <person name="Oberbach A."/>
            <person name="Till H."/>
            <person name="Bargiela R."/>
            <person name="Campoy C."/>
            <person name="Segura M.T."/>
            <person name="Richter M."/>
            <person name="von Bergen M."/>
            <person name="Seifert J."/>
            <person name="Suarez A."/>
        </authorList>
    </citation>
    <scope>NUCLEOTIDE SEQUENCE</scope>
</reference>
<dbReference type="GO" id="GO:0005524">
    <property type="term" value="F:ATP binding"/>
    <property type="evidence" value="ECO:0007669"/>
    <property type="project" value="UniProtKB-KW"/>
</dbReference>